<evidence type="ECO:0000313" key="5">
    <source>
        <dbReference type="Proteomes" id="UP000091857"/>
    </source>
</evidence>
<name>A0A2C9UEK0_MANES</name>
<sequence>MAFLRHVTPHSLTHSLHCSSPFSSKFSPLRTRLSFSAKATAVMASSDKKVLVPIANGTEPMEAVITIDVLRRAGAVVTVASVEKQLRVEAGHGVRIIADDLISDCSDTDYDLITLPGGMPGATNLKNSAALESMVKKQAANGRLYAAVCASPAVALGSWGVLKGLKATCYPSFMEQLQSCATAVESRVQQDGVVVTSRGPGTTMEFAVALVEQLYGKEKANEVSSPLVMRTNHGDEYTIKELNPVKWTFDSIPQILVPIANGTEEMEAIMIIDILRRAKANVVVASVEDKLEILASRKVKLEADMLLDEAAKLSYDLIVLPGGLGGAQAFTASEKLVDMLKKQRESNRPYGAICASPALVLEPHGLLKGKKATAFPAMCDKLSDKSEAENRVVVDGNLITSRGPGTSMEFALAIVEKFFGRQKAIELAKTMLFTRP</sequence>
<dbReference type="PANTHER" id="PTHR48094:SF12">
    <property type="entry name" value="PARKINSON DISEASE PROTEIN 7 HOMOLOG"/>
    <property type="match status" value="1"/>
</dbReference>
<gene>
    <name evidence="4" type="ORF">MANES_15G092700v8</name>
</gene>
<feature type="domain" description="DJ-1/PfpI" evidence="3">
    <location>
        <begin position="254"/>
        <end position="416"/>
    </location>
</feature>
<dbReference type="EMBL" id="CM004401">
    <property type="protein sequence ID" value="OAY28768.1"/>
    <property type="molecule type" value="Genomic_DNA"/>
</dbReference>
<dbReference type="Pfam" id="PF01965">
    <property type="entry name" value="DJ-1_PfpI"/>
    <property type="match status" value="2"/>
</dbReference>
<dbReference type="CDD" id="cd03135">
    <property type="entry name" value="GATase1_DJ-1"/>
    <property type="match status" value="2"/>
</dbReference>
<evidence type="ECO:0000256" key="1">
    <source>
        <dbReference type="ARBA" id="ARBA00008542"/>
    </source>
</evidence>
<evidence type="ECO:0000256" key="2">
    <source>
        <dbReference type="ARBA" id="ARBA00022737"/>
    </source>
</evidence>
<organism evidence="4 5">
    <name type="scientific">Manihot esculenta</name>
    <name type="common">Cassava</name>
    <name type="synonym">Jatropha manihot</name>
    <dbReference type="NCBI Taxonomy" id="3983"/>
    <lineage>
        <taxon>Eukaryota</taxon>
        <taxon>Viridiplantae</taxon>
        <taxon>Streptophyta</taxon>
        <taxon>Embryophyta</taxon>
        <taxon>Tracheophyta</taxon>
        <taxon>Spermatophyta</taxon>
        <taxon>Magnoliopsida</taxon>
        <taxon>eudicotyledons</taxon>
        <taxon>Gunneridae</taxon>
        <taxon>Pentapetalae</taxon>
        <taxon>rosids</taxon>
        <taxon>fabids</taxon>
        <taxon>Malpighiales</taxon>
        <taxon>Euphorbiaceae</taxon>
        <taxon>Crotonoideae</taxon>
        <taxon>Manihoteae</taxon>
        <taxon>Manihot</taxon>
    </lineage>
</organism>
<dbReference type="PANTHER" id="PTHR48094">
    <property type="entry name" value="PROTEIN/NUCLEIC ACID DEGLYCASE DJ-1-RELATED"/>
    <property type="match status" value="1"/>
</dbReference>
<proteinExistence type="inferred from homology"/>
<dbReference type="STRING" id="3983.A0A2C9UEK0"/>
<reference evidence="5" key="1">
    <citation type="journal article" date="2016" name="Nat. Biotechnol.">
        <title>Sequencing wild and cultivated cassava and related species reveals extensive interspecific hybridization and genetic diversity.</title>
        <authorList>
            <person name="Bredeson J.V."/>
            <person name="Lyons J.B."/>
            <person name="Prochnik S.E."/>
            <person name="Wu G.A."/>
            <person name="Ha C.M."/>
            <person name="Edsinger-Gonzales E."/>
            <person name="Grimwood J."/>
            <person name="Schmutz J."/>
            <person name="Rabbi I.Y."/>
            <person name="Egesi C."/>
            <person name="Nauluvula P."/>
            <person name="Lebot V."/>
            <person name="Ndunguru J."/>
            <person name="Mkamilo G."/>
            <person name="Bart R.S."/>
            <person name="Setter T.L."/>
            <person name="Gleadow R.M."/>
            <person name="Kulakow P."/>
            <person name="Ferguson M.E."/>
            <person name="Rounsley S."/>
            <person name="Rokhsar D.S."/>
        </authorList>
    </citation>
    <scope>NUCLEOTIDE SEQUENCE [LARGE SCALE GENOMIC DNA]</scope>
    <source>
        <strain evidence="5">cv. AM560-2</strain>
    </source>
</reference>
<keyword evidence="5" id="KW-1185">Reference proteome</keyword>
<dbReference type="InterPro" id="IPR002818">
    <property type="entry name" value="DJ-1/PfpI"/>
</dbReference>
<dbReference type="NCBIfam" id="TIGR01383">
    <property type="entry name" value="not_thiJ"/>
    <property type="match status" value="2"/>
</dbReference>
<protein>
    <recommendedName>
        <fullName evidence="3">DJ-1/PfpI domain-containing protein</fullName>
    </recommendedName>
</protein>
<dbReference type="InterPro" id="IPR050325">
    <property type="entry name" value="Prot/Nucl_acid_deglycase"/>
</dbReference>
<dbReference type="Gene3D" id="3.40.50.880">
    <property type="match status" value="2"/>
</dbReference>
<dbReference type="FunFam" id="3.40.50.880:FF:000015">
    <property type="entry name" value="Protein DJ-1 homolog C"/>
    <property type="match status" value="2"/>
</dbReference>
<dbReference type="OrthoDB" id="543156at2759"/>
<dbReference type="OMA" id="FPAMCSK"/>
<feature type="domain" description="DJ-1/PfpI" evidence="3">
    <location>
        <begin position="48"/>
        <end position="213"/>
    </location>
</feature>
<dbReference type="InterPro" id="IPR006287">
    <property type="entry name" value="DJ-1"/>
</dbReference>
<dbReference type="AlphaFoldDB" id="A0A2C9UEK0"/>
<comment type="similarity">
    <text evidence="1">Belongs to the peptidase C56 family.</text>
</comment>
<evidence type="ECO:0000313" key="4">
    <source>
        <dbReference type="EMBL" id="OAY28768.1"/>
    </source>
</evidence>
<keyword evidence="2" id="KW-0677">Repeat</keyword>
<comment type="caution">
    <text evidence="4">The sequence shown here is derived from an EMBL/GenBank/DDBJ whole genome shotgun (WGS) entry which is preliminary data.</text>
</comment>
<dbReference type="GO" id="GO:1903189">
    <property type="term" value="P:glyoxal metabolic process"/>
    <property type="evidence" value="ECO:0000318"/>
    <property type="project" value="GO_Central"/>
</dbReference>
<evidence type="ECO:0000259" key="3">
    <source>
        <dbReference type="Pfam" id="PF01965"/>
    </source>
</evidence>
<dbReference type="SUPFAM" id="SSF52317">
    <property type="entry name" value="Class I glutamine amidotransferase-like"/>
    <property type="match status" value="2"/>
</dbReference>
<dbReference type="InterPro" id="IPR029062">
    <property type="entry name" value="Class_I_gatase-like"/>
</dbReference>
<dbReference type="Proteomes" id="UP000091857">
    <property type="component" value="Chromosome 15"/>
</dbReference>
<dbReference type="Gramene" id="Manes.15G092700.1.v8.1">
    <property type="protein sequence ID" value="Manes.15G092700.1.v8.1.CDS"/>
    <property type="gene ID" value="Manes.15G092700.v8.1"/>
</dbReference>
<dbReference type="GO" id="GO:0005737">
    <property type="term" value="C:cytoplasm"/>
    <property type="evidence" value="ECO:0000318"/>
    <property type="project" value="GO_Central"/>
</dbReference>
<accession>A0A2C9UEK0</accession>